<dbReference type="InterPro" id="IPR036188">
    <property type="entry name" value="FAD/NAD-bd_sf"/>
</dbReference>
<dbReference type="SUPFAM" id="SSF51905">
    <property type="entry name" value="FAD/NAD(P)-binding domain"/>
    <property type="match status" value="1"/>
</dbReference>
<dbReference type="PANTHER" id="PTHR43557:SF2">
    <property type="entry name" value="RIESKE DOMAIN-CONTAINING PROTEIN-RELATED"/>
    <property type="match status" value="1"/>
</dbReference>
<feature type="compositionally biased region" description="Low complexity" evidence="5">
    <location>
        <begin position="405"/>
        <end position="420"/>
    </location>
</feature>
<dbReference type="GO" id="GO:0005737">
    <property type="term" value="C:cytoplasm"/>
    <property type="evidence" value="ECO:0007669"/>
    <property type="project" value="TreeGrafter"/>
</dbReference>
<keyword evidence="4" id="KW-0560">Oxidoreductase</keyword>
<dbReference type="Gene3D" id="3.50.50.60">
    <property type="entry name" value="FAD/NAD(P)-binding domain"/>
    <property type="match status" value="2"/>
</dbReference>
<dbReference type="Proteomes" id="UP000272474">
    <property type="component" value="Unassembled WGS sequence"/>
</dbReference>
<comment type="caution">
    <text evidence="8">The sequence shown here is derived from an EMBL/GenBank/DDBJ whole genome shotgun (WGS) entry which is preliminary data.</text>
</comment>
<keyword evidence="3" id="KW-0274">FAD</keyword>
<evidence type="ECO:0000256" key="5">
    <source>
        <dbReference type="SAM" id="MobiDB-lite"/>
    </source>
</evidence>
<dbReference type="SUPFAM" id="SSF55424">
    <property type="entry name" value="FAD/NAD-linked reductases, dimerisation (C-terminal) domain"/>
    <property type="match status" value="1"/>
</dbReference>
<feature type="domain" description="FAD/NAD(P)-binding" evidence="6">
    <location>
        <begin position="11"/>
        <end position="302"/>
    </location>
</feature>
<evidence type="ECO:0000256" key="4">
    <source>
        <dbReference type="ARBA" id="ARBA00023002"/>
    </source>
</evidence>
<evidence type="ECO:0000259" key="6">
    <source>
        <dbReference type="Pfam" id="PF07992"/>
    </source>
</evidence>
<organism evidence="8 9">
    <name type="scientific">Streptomyces hoynatensis</name>
    <dbReference type="NCBI Taxonomy" id="1141874"/>
    <lineage>
        <taxon>Bacteria</taxon>
        <taxon>Bacillati</taxon>
        <taxon>Actinomycetota</taxon>
        <taxon>Actinomycetes</taxon>
        <taxon>Kitasatosporales</taxon>
        <taxon>Streptomycetaceae</taxon>
        <taxon>Streptomyces</taxon>
    </lineage>
</organism>
<dbReference type="PANTHER" id="PTHR43557">
    <property type="entry name" value="APOPTOSIS-INDUCING FACTOR 1"/>
    <property type="match status" value="1"/>
</dbReference>
<feature type="domain" description="Reductase C-terminal" evidence="7">
    <location>
        <begin position="325"/>
        <end position="414"/>
    </location>
</feature>
<keyword evidence="9" id="KW-1185">Reference proteome</keyword>
<dbReference type="GO" id="GO:0016651">
    <property type="term" value="F:oxidoreductase activity, acting on NAD(P)H"/>
    <property type="evidence" value="ECO:0007669"/>
    <property type="project" value="TreeGrafter"/>
</dbReference>
<dbReference type="InterPro" id="IPR050446">
    <property type="entry name" value="FAD-oxidoreductase/Apoptosis"/>
</dbReference>
<reference evidence="8 9" key="1">
    <citation type="journal article" date="2014" name="Int. J. Syst. Evol. Microbiol.">
        <title>Streptomyces hoynatensis sp. nov., isolated from deep marine sediment.</title>
        <authorList>
            <person name="Veyisoglu A."/>
            <person name="Sahin N."/>
        </authorList>
    </citation>
    <scope>NUCLEOTIDE SEQUENCE [LARGE SCALE GENOMIC DNA]</scope>
    <source>
        <strain evidence="8 9">KCTC 29097</strain>
    </source>
</reference>
<name>A0A3A9Z4R0_9ACTN</name>
<dbReference type="EMBL" id="RBAL01000006">
    <property type="protein sequence ID" value="RKN42287.1"/>
    <property type="molecule type" value="Genomic_DNA"/>
</dbReference>
<keyword evidence="2" id="KW-0285">Flavoprotein</keyword>
<dbReference type="InterPro" id="IPR016156">
    <property type="entry name" value="FAD/NAD-linked_Rdtase_dimer_sf"/>
</dbReference>
<gene>
    <name evidence="8" type="ORF">D7294_12615</name>
</gene>
<comment type="cofactor">
    <cofactor evidence="1">
        <name>FAD</name>
        <dbReference type="ChEBI" id="CHEBI:57692"/>
    </cofactor>
</comment>
<evidence type="ECO:0000256" key="3">
    <source>
        <dbReference type="ARBA" id="ARBA00022827"/>
    </source>
</evidence>
<feature type="compositionally biased region" description="Basic and acidic residues" evidence="5">
    <location>
        <begin position="390"/>
        <end position="404"/>
    </location>
</feature>
<dbReference type="Pfam" id="PF07992">
    <property type="entry name" value="Pyr_redox_2"/>
    <property type="match status" value="1"/>
</dbReference>
<dbReference type="PRINTS" id="PR00411">
    <property type="entry name" value="PNDRDTASEI"/>
</dbReference>
<evidence type="ECO:0000256" key="2">
    <source>
        <dbReference type="ARBA" id="ARBA00022630"/>
    </source>
</evidence>
<dbReference type="Gene3D" id="3.30.390.30">
    <property type="match status" value="1"/>
</dbReference>
<dbReference type="InterPro" id="IPR023753">
    <property type="entry name" value="FAD/NAD-binding_dom"/>
</dbReference>
<evidence type="ECO:0000259" key="7">
    <source>
        <dbReference type="Pfam" id="PF14759"/>
    </source>
</evidence>
<protein>
    <submittedName>
        <fullName evidence="8">NAD(P)/FAD-dependent oxidoreductase</fullName>
    </submittedName>
</protein>
<evidence type="ECO:0000313" key="9">
    <source>
        <dbReference type="Proteomes" id="UP000272474"/>
    </source>
</evidence>
<dbReference type="PRINTS" id="PR00368">
    <property type="entry name" value="FADPNR"/>
</dbReference>
<feature type="region of interest" description="Disordered" evidence="5">
    <location>
        <begin position="390"/>
        <end position="420"/>
    </location>
</feature>
<dbReference type="AlphaFoldDB" id="A0A3A9Z4R0"/>
<sequence length="420" mass="43626">MPVRETKRERALIVGAGLAGVQTAAELRAQGWDGRVTLLGAEPHPPYDRPPLSKELLAGEPAEGAERGGAHLLDVDYAALGVELLLGRTATGLDTAGRRLDTDGGPLPYDHLVLATGAEAVRLPGTGRTPGVHVLRTLDDARALRAVLAARGSLVVIGAGWIGAEVATAAAAAGCRVTVVEAAPRPLPGALPAEVTEPMRRWYAEAGVELRLGLRVTAVGTGRVELADGTALAADAVLAGVGSRPATGWLAGSGIALGADGSVRADERLRASAPGVYAVGDCASYPSARYGVRLLIHHWDNALGGPRTVAAGIRGERAVHDPVPYFWSEQFGRYVQFLGRRGPADRLVWRGDPEAPEAEGPGWTACWLGPGGELTALLAVDRPRDLAQGRRLAERGTPLDEARVADPAVPLRAAAAPGRP</sequence>
<dbReference type="Pfam" id="PF14759">
    <property type="entry name" value="Reductase_C"/>
    <property type="match status" value="1"/>
</dbReference>
<evidence type="ECO:0000313" key="8">
    <source>
        <dbReference type="EMBL" id="RKN42287.1"/>
    </source>
</evidence>
<proteinExistence type="predicted"/>
<evidence type="ECO:0000256" key="1">
    <source>
        <dbReference type="ARBA" id="ARBA00001974"/>
    </source>
</evidence>
<accession>A0A3A9Z4R0</accession>
<dbReference type="InterPro" id="IPR028202">
    <property type="entry name" value="Reductase_C"/>
</dbReference>
<dbReference type="OrthoDB" id="1145at2"/>